<evidence type="ECO:0000256" key="1">
    <source>
        <dbReference type="ARBA" id="ARBA00008348"/>
    </source>
</evidence>
<dbReference type="InterPro" id="IPR018496">
    <property type="entry name" value="PsdUridine_synth_RsuA/RluB_CS"/>
</dbReference>
<dbReference type="SMART" id="SM00363">
    <property type="entry name" value="S4"/>
    <property type="match status" value="1"/>
</dbReference>
<reference evidence="6 7" key="1">
    <citation type="submission" date="2011-08" db="EMBL/GenBank/DDBJ databases">
        <title>The Genome Sequence of Eubacteriaceae bacterium CM5.</title>
        <authorList>
            <consortium name="The Broad Institute Genome Sequencing Platform"/>
            <person name="Earl A."/>
            <person name="Ward D."/>
            <person name="Feldgarden M."/>
            <person name="Gevers D."/>
            <person name="Sizova M."/>
            <person name="Hazen A."/>
            <person name="Epstein S."/>
            <person name="Young S.K."/>
            <person name="Zeng Q."/>
            <person name="Gargeya S."/>
            <person name="Fitzgerald M."/>
            <person name="Haas B."/>
            <person name="Abouelleil A."/>
            <person name="Alvarado L."/>
            <person name="Arachchi H.M."/>
            <person name="Berlin A."/>
            <person name="Brown A."/>
            <person name="Chapman S.B."/>
            <person name="Chen Z."/>
            <person name="Dunbar C."/>
            <person name="Freedman E."/>
            <person name="Gearin G."/>
            <person name="Gellesch M."/>
            <person name="Goldberg J."/>
            <person name="Griggs A."/>
            <person name="Gujja S."/>
            <person name="Heiman D."/>
            <person name="Howarth C."/>
            <person name="Larson L."/>
            <person name="Lui A."/>
            <person name="MacDonald P.J.P."/>
            <person name="Montmayeur A."/>
            <person name="Murphy C."/>
            <person name="Neiman D."/>
            <person name="Pearson M."/>
            <person name="Priest M."/>
            <person name="Roberts A."/>
            <person name="Saif S."/>
            <person name="Shea T."/>
            <person name="Shenoy N."/>
            <person name="Sisk P."/>
            <person name="Stolte C."/>
            <person name="Sykes S."/>
            <person name="Wortman J."/>
            <person name="Nusbaum C."/>
            <person name="Birren B."/>
        </authorList>
    </citation>
    <scope>NUCLEOTIDE SEQUENCE [LARGE SCALE GENOMIC DNA]</scope>
    <source>
        <strain evidence="6 7">CM5</strain>
    </source>
</reference>
<dbReference type="NCBIfam" id="TIGR00093">
    <property type="entry name" value="pseudouridine synthase"/>
    <property type="match status" value="1"/>
</dbReference>
<dbReference type="InterPro" id="IPR002942">
    <property type="entry name" value="S4_RNA-bd"/>
</dbReference>
<feature type="domain" description="RNA-binding S4" evidence="5">
    <location>
        <begin position="1"/>
        <end position="65"/>
    </location>
</feature>
<sequence length="232" mass="26592">MRINKFIASKTSYSRRKAEELILQKKVKVNGEILNSLSYSVNDGDKVELDGDIISDVKTKKYYYLFNKPKNVISSVSDNLGRLCVTDFFPSDISVYPVGRLDYDSSGLILVTNDGDIANKLTHPRSHISKTYIATLNGRLSENQMKQFREGILLDSKKTLPSEISLYDFSENSYRVVLYEGRNRQIRNMISALGREVKELKRISIGKIKIGRISEGKYRKLTPDEQKYLFEL</sequence>
<dbReference type="PROSITE" id="PS01149">
    <property type="entry name" value="PSI_RSU"/>
    <property type="match status" value="1"/>
</dbReference>
<dbReference type="Pfam" id="PF01479">
    <property type="entry name" value="S4"/>
    <property type="match status" value="1"/>
</dbReference>
<dbReference type="InterPro" id="IPR020094">
    <property type="entry name" value="TruA/RsuA/RluB/E/F_N"/>
</dbReference>
<name>G9XFT7_9FIRM</name>
<dbReference type="PANTHER" id="PTHR47683">
    <property type="entry name" value="PSEUDOURIDINE SYNTHASE FAMILY PROTEIN-RELATED"/>
    <property type="match status" value="1"/>
</dbReference>
<dbReference type="InterPro" id="IPR050343">
    <property type="entry name" value="RsuA_PseudoU_synthase"/>
</dbReference>
<comment type="caution">
    <text evidence="6">The sequence shown here is derived from an EMBL/GenBank/DDBJ whole genome shotgun (WGS) entry which is preliminary data.</text>
</comment>
<dbReference type="InterPro" id="IPR042092">
    <property type="entry name" value="PsdUridine_s_RsuA/RluB/E/F_cat"/>
</dbReference>
<dbReference type="RefSeq" id="WP_009528892.1">
    <property type="nucleotide sequence ID" value="NZ_JH414599.1"/>
</dbReference>
<dbReference type="Gene3D" id="3.30.70.1560">
    <property type="entry name" value="Alpha-L RNA-binding motif"/>
    <property type="match status" value="1"/>
</dbReference>
<dbReference type="HOGENOM" id="CLU_024979_1_2_9"/>
<dbReference type="PATRIC" id="fig|796940.3.peg.2177"/>
<dbReference type="PROSITE" id="PS50889">
    <property type="entry name" value="S4"/>
    <property type="match status" value="1"/>
</dbReference>
<dbReference type="CDD" id="cd02870">
    <property type="entry name" value="PseudoU_synth_RsuA_like"/>
    <property type="match status" value="1"/>
</dbReference>
<dbReference type="InterPro" id="IPR006145">
    <property type="entry name" value="PsdUridine_synth_RsuA/RluA"/>
</dbReference>
<dbReference type="Proteomes" id="UP000003379">
    <property type="component" value="Unassembled WGS sequence"/>
</dbReference>
<dbReference type="PANTHER" id="PTHR47683:SF2">
    <property type="entry name" value="RNA-BINDING S4 DOMAIN-CONTAINING PROTEIN"/>
    <property type="match status" value="1"/>
</dbReference>
<dbReference type="STRING" id="796937.HMPREF9630_00877"/>
<evidence type="ECO:0000256" key="2">
    <source>
        <dbReference type="ARBA" id="ARBA00023235"/>
    </source>
</evidence>
<dbReference type="CDD" id="cd00165">
    <property type="entry name" value="S4"/>
    <property type="match status" value="1"/>
</dbReference>
<dbReference type="SUPFAM" id="SSF55174">
    <property type="entry name" value="Alpha-L RNA-binding motif"/>
    <property type="match status" value="1"/>
</dbReference>
<evidence type="ECO:0000256" key="4">
    <source>
        <dbReference type="RuleBase" id="RU003887"/>
    </source>
</evidence>
<dbReference type="GO" id="GO:0120159">
    <property type="term" value="F:rRNA pseudouridine synthase activity"/>
    <property type="evidence" value="ECO:0007669"/>
    <property type="project" value="UniProtKB-ARBA"/>
</dbReference>
<gene>
    <name evidence="6" type="ORF">HMPREF9628_00753</name>
</gene>
<evidence type="ECO:0000256" key="3">
    <source>
        <dbReference type="PROSITE-ProRule" id="PRU00182"/>
    </source>
</evidence>
<dbReference type="EMBL" id="AFZG01000085">
    <property type="protein sequence ID" value="EHL15830.1"/>
    <property type="molecule type" value="Genomic_DNA"/>
</dbReference>
<accession>G9XFT7</accession>
<comment type="similarity">
    <text evidence="1 4">Belongs to the pseudouridine synthase RsuA family.</text>
</comment>
<proteinExistence type="inferred from homology"/>
<dbReference type="Gene3D" id="3.30.70.580">
    <property type="entry name" value="Pseudouridine synthase I, catalytic domain, N-terminal subdomain"/>
    <property type="match status" value="1"/>
</dbReference>
<keyword evidence="2 4" id="KW-0413">Isomerase</keyword>
<evidence type="ECO:0000259" key="5">
    <source>
        <dbReference type="SMART" id="SM00363"/>
    </source>
</evidence>
<dbReference type="GO" id="GO:0003723">
    <property type="term" value="F:RNA binding"/>
    <property type="evidence" value="ECO:0007669"/>
    <property type="project" value="UniProtKB-KW"/>
</dbReference>
<dbReference type="InterPro" id="IPR036986">
    <property type="entry name" value="S4_RNA-bd_sf"/>
</dbReference>
<dbReference type="Gene3D" id="3.10.290.10">
    <property type="entry name" value="RNA-binding S4 domain"/>
    <property type="match status" value="1"/>
</dbReference>
<dbReference type="GO" id="GO:0000455">
    <property type="term" value="P:enzyme-directed rRNA pseudouridine synthesis"/>
    <property type="evidence" value="ECO:0007669"/>
    <property type="project" value="UniProtKB-ARBA"/>
</dbReference>
<organism evidence="6 7">
    <name type="scientific">Peptoanaerobacter stomatis</name>
    <dbReference type="NCBI Taxonomy" id="796937"/>
    <lineage>
        <taxon>Bacteria</taxon>
        <taxon>Bacillati</taxon>
        <taxon>Bacillota</taxon>
        <taxon>Clostridia</taxon>
        <taxon>Peptostreptococcales</taxon>
        <taxon>Filifactoraceae</taxon>
        <taxon>Peptoanaerobacter</taxon>
    </lineage>
</organism>
<dbReference type="Pfam" id="PF00849">
    <property type="entry name" value="PseudoU_synth_2"/>
    <property type="match status" value="1"/>
</dbReference>
<dbReference type="InterPro" id="IPR020103">
    <property type="entry name" value="PsdUridine_synth_cat_dom_sf"/>
</dbReference>
<evidence type="ECO:0000313" key="7">
    <source>
        <dbReference type="Proteomes" id="UP000003379"/>
    </source>
</evidence>
<dbReference type="EC" id="5.4.99.-" evidence="4"/>
<dbReference type="AlphaFoldDB" id="G9XFT7"/>
<evidence type="ECO:0000313" key="6">
    <source>
        <dbReference type="EMBL" id="EHL15830.1"/>
    </source>
</evidence>
<keyword evidence="3" id="KW-0694">RNA-binding</keyword>
<protein>
    <recommendedName>
        <fullName evidence="4">Pseudouridine synthase</fullName>
        <ecNumber evidence="4">5.4.99.-</ecNumber>
    </recommendedName>
</protein>
<dbReference type="SUPFAM" id="SSF55120">
    <property type="entry name" value="Pseudouridine synthase"/>
    <property type="match status" value="1"/>
</dbReference>
<dbReference type="InterPro" id="IPR000748">
    <property type="entry name" value="PsdUridine_synth_RsuA/RluB/E/F"/>
</dbReference>